<evidence type="ECO:0000256" key="1">
    <source>
        <dbReference type="SAM" id="SignalP"/>
    </source>
</evidence>
<sequence length="210" mass="24319">MSWDKNSLRLILFLTMFIGFQAFADDQQAVKEVIQRLYRTDVGELLCRDREDSQDRKLIVVSERYLSTDFMNYYGEVCKNTPAYTHWDGIIFDPRTGQNDSQMAPNNGPPQADFTNLKIEQPKIAGNKATIRTTYDLPVATYKEYGNFTVFTVIKENGQWKIDDIELGGHDMDKYNERESMTALKTYKSVKQYIKKSLMEAAARQHKSPK</sequence>
<evidence type="ECO:0000313" key="3">
    <source>
        <dbReference type="Proteomes" id="UP000463939"/>
    </source>
</evidence>
<dbReference type="RefSeq" id="WP_162085382.1">
    <property type="nucleotide sequence ID" value="NZ_AP021881.1"/>
</dbReference>
<gene>
    <name evidence="2" type="ORF">SFSGTM_23410</name>
</gene>
<organism evidence="2 3">
    <name type="scientific">Sulfuriferula nivalis</name>
    <dbReference type="NCBI Taxonomy" id="2675298"/>
    <lineage>
        <taxon>Bacteria</taxon>
        <taxon>Pseudomonadati</taxon>
        <taxon>Pseudomonadota</taxon>
        <taxon>Betaproteobacteria</taxon>
        <taxon>Nitrosomonadales</taxon>
        <taxon>Sulfuricellaceae</taxon>
        <taxon>Sulfuriferula</taxon>
    </lineage>
</organism>
<protein>
    <recommendedName>
        <fullName evidence="4">DUF3828 domain-containing protein</fullName>
    </recommendedName>
</protein>
<keyword evidence="1" id="KW-0732">Signal</keyword>
<dbReference type="EMBL" id="AP021881">
    <property type="protein sequence ID" value="BBP01633.1"/>
    <property type="molecule type" value="Genomic_DNA"/>
</dbReference>
<dbReference type="Proteomes" id="UP000463939">
    <property type="component" value="Chromosome"/>
</dbReference>
<keyword evidence="3" id="KW-1185">Reference proteome</keyword>
<evidence type="ECO:0008006" key="4">
    <source>
        <dbReference type="Google" id="ProtNLM"/>
    </source>
</evidence>
<evidence type="ECO:0000313" key="2">
    <source>
        <dbReference type="EMBL" id="BBP01633.1"/>
    </source>
</evidence>
<dbReference type="KEGG" id="sniv:SFSGTM_23410"/>
<accession>A0A809S9Z4</accession>
<name>A0A809S9Z4_9PROT</name>
<proteinExistence type="predicted"/>
<feature type="signal peptide" evidence="1">
    <location>
        <begin position="1"/>
        <end position="24"/>
    </location>
</feature>
<feature type="chain" id="PRO_5032392703" description="DUF3828 domain-containing protein" evidence="1">
    <location>
        <begin position="25"/>
        <end position="210"/>
    </location>
</feature>
<reference evidence="3" key="1">
    <citation type="submission" date="2019-11" db="EMBL/GenBank/DDBJ databases">
        <title>Isolation and characterization of a novel species in the genus Sulfuriferula.</title>
        <authorList>
            <person name="Mochizuki J."/>
            <person name="Kojima H."/>
            <person name="Fukui M."/>
        </authorList>
    </citation>
    <scope>NUCLEOTIDE SEQUENCE [LARGE SCALE GENOMIC DNA]</scope>
    <source>
        <strain evidence="3">SGTM</strain>
    </source>
</reference>
<dbReference type="AlphaFoldDB" id="A0A809S9Z4"/>